<dbReference type="InterPro" id="IPR002569">
    <property type="entry name" value="Met_Sox_Rdtase_MsrA_dom"/>
</dbReference>
<evidence type="ECO:0000313" key="4">
    <source>
        <dbReference type="EMBL" id="SVA76944.1"/>
    </source>
</evidence>
<evidence type="ECO:0000259" key="3">
    <source>
        <dbReference type="Pfam" id="PF01625"/>
    </source>
</evidence>
<gene>
    <name evidence="4" type="ORF">METZ01_LOCUS129798</name>
</gene>
<protein>
    <recommendedName>
        <fullName evidence="1">peptide-methionine (S)-S-oxide reductase</fullName>
        <ecNumber evidence="1">1.8.4.11</ecNumber>
    </recommendedName>
</protein>
<feature type="domain" description="Peptide methionine sulphoxide reductase MsrA" evidence="3">
    <location>
        <begin position="8"/>
        <end position="160"/>
    </location>
</feature>
<dbReference type="InterPro" id="IPR036509">
    <property type="entry name" value="Met_Sox_Rdtase_MsrA_sf"/>
</dbReference>
<proteinExistence type="inferred from homology"/>
<dbReference type="SUPFAM" id="SSF55068">
    <property type="entry name" value="Peptide methionine sulfoxide reductase"/>
    <property type="match status" value="1"/>
</dbReference>
<name>A0A381YIS6_9ZZZZ</name>
<sequence length="179" mass="20276">MADKHEIAVFAGGCFWCTEAVFAQLKGVLMVVPGYAGGHTANPTYREVCTDSTGHSEAVRIQFDPDQVNYKRLLNVFFETHDPTTLNRQGADRGTHYRSMVLYADDNQKEQAEAYIKELDASGSLKDPVVTEVVPLETFYEAEEDHHQFYLNNPDQMYCQIVIKPKVDKVRGAFAEHLR</sequence>
<evidence type="ECO:0000256" key="1">
    <source>
        <dbReference type="ARBA" id="ARBA00012502"/>
    </source>
</evidence>
<dbReference type="GO" id="GO:0008113">
    <property type="term" value="F:peptide-methionine (S)-S-oxide reductase activity"/>
    <property type="evidence" value="ECO:0007669"/>
    <property type="project" value="UniProtKB-EC"/>
</dbReference>
<dbReference type="Gene3D" id="3.30.1060.10">
    <property type="entry name" value="Peptide methionine sulphoxide reductase MsrA"/>
    <property type="match status" value="1"/>
</dbReference>
<evidence type="ECO:0000256" key="2">
    <source>
        <dbReference type="ARBA" id="ARBA00023002"/>
    </source>
</evidence>
<keyword evidence="2" id="KW-0560">Oxidoreductase</keyword>
<organism evidence="4">
    <name type="scientific">marine metagenome</name>
    <dbReference type="NCBI Taxonomy" id="408172"/>
    <lineage>
        <taxon>unclassified sequences</taxon>
        <taxon>metagenomes</taxon>
        <taxon>ecological metagenomes</taxon>
    </lineage>
</organism>
<dbReference type="PANTHER" id="PTHR43774:SF1">
    <property type="entry name" value="PEPTIDE METHIONINE SULFOXIDE REDUCTASE MSRA 2"/>
    <property type="match status" value="1"/>
</dbReference>
<reference evidence="4" key="1">
    <citation type="submission" date="2018-05" db="EMBL/GenBank/DDBJ databases">
        <authorList>
            <person name="Lanie J.A."/>
            <person name="Ng W.-L."/>
            <person name="Kazmierczak K.M."/>
            <person name="Andrzejewski T.M."/>
            <person name="Davidsen T.M."/>
            <person name="Wayne K.J."/>
            <person name="Tettelin H."/>
            <person name="Glass J.I."/>
            <person name="Rusch D."/>
            <person name="Podicherti R."/>
            <person name="Tsui H.-C.T."/>
            <person name="Winkler M.E."/>
        </authorList>
    </citation>
    <scope>NUCLEOTIDE SEQUENCE</scope>
</reference>
<dbReference type="HAMAP" id="MF_01401">
    <property type="entry name" value="MsrA"/>
    <property type="match status" value="1"/>
</dbReference>
<dbReference type="NCBIfam" id="TIGR00401">
    <property type="entry name" value="msrA"/>
    <property type="match status" value="1"/>
</dbReference>
<accession>A0A381YIS6</accession>
<dbReference type="Pfam" id="PF01625">
    <property type="entry name" value="PMSR"/>
    <property type="match status" value="1"/>
</dbReference>
<dbReference type="PANTHER" id="PTHR43774">
    <property type="entry name" value="PEPTIDE METHIONINE SULFOXIDE REDUCTASE"/>
    <property type="match status" value="1"/>
</dbReference>
<dbReference type="EC" id="1.8.4.11" evidence="1"/>
<dbReference type="EMBL" id="UINC01018338">
    <property type="protein sequence ID" value="SVA76944.1"/>
    <property type="molecule type" value="Genomic_DNA"/>
</dbReference>
<dbReference type="AlphaFoldDB" id="A0A381YIS6"/>